<name>A0A930Y6A5_9ACTN</name>
<evidence type="ECO:0000259" key="5">
    <source>
        <dbReference type="Pfam" id="PF02737"/>
    </source>
</evidence>
<proteinExistence type="inferred from homology"/>
<dbReference type="InterPro" id="IPR006108">
    <property type="entry name" value="3HC_DH_C"/>
</dbReference>
<dbReference type="InterPro" id="IPR008927">
    <property type="entry name" value="6-PGluconate_DH-like_C_sf"/>
</dbReference>
<dbReference type="InterPro" id="IPR036291">
    <property type="entry name" value="NAD(P)-bd_dom_sf"/>
</dbReference>
<dbReference type="GO" id="GO:0016616">
    <property type="term" value="F:oxidoreductase activity, acting on the CH-OH group of donors, NAD or NADP as acceptor"/>
    <property type="evidence" value="ECO:0007669"/>
    <property type="project" value="InterPro"/>
</dbReference>
<dbReference type="Pfam" id="PF02737">
    <property type="entry name" value="3HCDH_N"/>
    <property type="match status" value="1"/>
</dbReference>
<organism evidence="6 7">
    <name type="scientific">Nocardioides acrostichi</name>
    <dbReference type="NCBI Taxonomy" id="2784339"/>
    <lineage>
        <taxon>Bacteria</taxon>
        <taxon>Bacillati</taxon>
        <taxon>Actinomycetota</taxon>
        <taxon>Actinomycetes</taxon>
        <taxon>Propionibacteriales</taxon>
        <taxon>Nocardioidaceae</taxon>
        <taxon>Nocardioides</taxon>
    </lineage>
</organism>
<dbReference type="PANTHER" id="PTHR48075">
    <property type="entry name" value="3-HYDROXYACYL-COA DEHYDROGENASE FAMILY PROTEIN"/>
    <property type="match status" value="1"/>
</dbReference>
<evidence type="ECO:0000256" key="1">
    <source>
        <dbReference type="ARBA" id="ARBA00005086"/>
    </source>
</evidence>
<keyword evidence="3" id="KW-0560">Oxidoreductase</keyword>
<dbReference type="Proteomes" id="UP000656804">
    <property type="component" value="Unassembled WGS sequence"/>
</dbReference>
<dbReference type="SUPFAM" id="SSF48179">
    <property type="entry name" value="6-phosphogluconate dehydrogenase C-terminal domain-like"/>
    <property type="match status" value="1"/>
</dbReference>
<dbReference type="InterPro" id="IPR006176">
    <property type="entry name" value="3-OHacyl-CoA_DH_NAD-bd"/>
</dbReference>
<evidence type="ECO:0000259" key="4">
    <source>
        <dbReference type="Pfam" id="PF00725"/>
    </source>
</evidence>
<evidence type="ECO:0000313" key="6">
    <source>
        <dbReference type="EMBL" id="MBF4160762.1"/>
    </source>
</evidence>
<accession>A0A930Y6A5</accession>
<dbReference type="Gene3D" id="1.10.1040.10">
    <property type="entry name" value="N-(1-d-carboxylethyl)-l-norvaline Dehydrogenase, domain 2"/>
    <property type="match status" value="1"/>
</dbReference>
<dbReference type="GO" id="GO:0070403">
    <property type="term" value="F:NAD+ binding"/>
    <property type="evidence" value="ECO:0007669"/>
    <property type="project" value="InterPro"/>
</dbReference>
<dbReference type="PANTHER" id="PTHR48075:SF5">
    <property type="entry name" value="3-HYDROXYBUTYRYL-COA DEHYDROGENASE"/>
    <property type="match status" value="1"/>
</dbReference>
<dbReference type="Gene3D" id="3.40.50.720">
    <property type="entry name" value="NAD(P)-binding Rossmann-like Domain"/>
    <property type="match status" value="1"/>
</dbReference>
<comment type="similarity">
    <text evidence="2">Belongs to the 3-hydroxyacyl-CoA dehydrogenase family.</text>
</comment>
<evidence type="ECO:0000256" key="2">
    <source>
        <dbReference type="ARBA" id="ARBA00009463"/>
    </source>
</evidence>
<comment type="caution">
    <text evidence="6">The sequence shown here is derived from an EMBL/GenBank/DDBJ whole genome shotgun (WGS) entry which is preliminary data.</text>
</comment>
<dbReference type="Pfam" id="PF00725">
    <property type="entry name" value="3HCDH"/>
    <property type="match status" value="1"/>
</dbReference>
<dbReference type="AlphaFoldDB" id="A0A930Y6A5"/>
<dbReference type="GO" id="GO:0006631">
    <property type="term" value="P:fatty acid metabolic process"/>
    <property type="evidence" value="ECO:0007669"/>
    <property type="project" value="InterPro"/>
</dbReference>
<evidence type="ECO:0000256" key="3">
    <source>
        <dbReference type="ARBA" id="ARBA00023002"/>
    </source>
</evidence>
<keyword evidence="7" id="KW-1185">Reference proteome</keyword>
<reference evidence="6" key="1">
    <citation type="submission" date="2020-11" db="EMBL/GenBank/DDBJ databases">
        <title>Nocardioides sp. CBS4Y-1, whole genome shotgun sequence.</title>
        <authorList>
            <person name="Tuo L."/>
        </authorList>
    </citation>
    <scope>NUCLEOTIDE SEQUENCE</scope>
    <source>
        <strain evidence="6">CBS4Y-1</strain>
    </source>
</reference>
<sequence>MRKVTVVGTGSIGRSWAALALARDLEVIATDPAPGAAERLRGEVARHLTALGAEDRLPGLTFEPEPRAAVAAADLVIEAGPERLDLKRDLFCALDDAAPPDVLLASSSSGFGPSAFQGGCRHPERVVVTHPFNPPHLVPLVEVVGGRATSPETVESAMAAMRRLGRRPIHVRAELPGHVVNRLQAALWREAYHLVGTGAVSVADLDAAVASGPGLRWALLGPIATQHLSGGPGGLGHVLEHLGPPMVDWWHALGDPDLTPDLVDRLVDGVATELEGRDEEIRGRRDQALLALLELKRQAGLDPQEES</sequence>
<gene>
    <name evidence="6" type="ORF">ISG29_03615</name>
</gene>
<protein>
    <submittedName>
        <fullName evidence="6">3-hydroxyacyl-CoA dehydrogenase</fullName>
    </submittedName>
</protein>
<comment type="pathway">
    <text evidence="1">Lipid metabolism; butanoate metabolism.</text>
</comment>
<dbReference type="EMBL" id="JADIVZ010000001">
    <property type="protein sequence ID" value="MBF4160762.1"/>
    <property type="molecule type" value="Genomic_DNA"/>
</dbReference>
<dbReference type="SUPFAM" id="SSF51735">
    <property type="entry name" value="NAD(P)-binding Rossmann-fold domains"/>
    <property type="match status" value="1"/>
</dbReference>
<feature type="domain" description="3-hydroxyacyl-CoA dehydrogenase C-terminal" evidence="4">
    <location>
        <begin position="177"/>
        <end position="245"/>
    </location>
</feature>
<evidence type="ECO:0000313" key="7">
    <source>
        <dbReference type="Proteomes" id="UP000656804"/>
    </source>
</evidence>
<dbReference type="InterPro" id="IPR013328">
    <property type="entry name" value="6PGD_dom2"/>
</dbReference>
<feature type="domain" description="3-hydroxyacyl-CoA dehydrogenase NAD binding" evidence="5">
    <location>
        <begin position="3"/>
        <end position="172"/>
    </location>
</feature>